<dbReference type="Proteomes" id="UP000009168">
    <property type="component" value="Unassembled WGS sequence"/>
</dbReference>
<dbReference type="RefSeq" id="XP_001026095.1">
    <property type="nucleotide sequence ID" value="XM_001026095.3"/>
</dbReference>
<accession>Q24DJ8</accession>
<dbReference type="InParanoid" id="Q24DJ8"/>
<sequence>MPSQINYLDTRKSSNGSIYFELKNLTYFCGQSITGNIIIDLKEQYEGNLVVLCLEGIEELSHPSSKNQSGSVNRIVKTTKLIYDFSQCQPHNVIEPDTMKVSFEMEIPNDLSSQVNIFYDYENCFRINYYLCAYIIPRNPNQKPLQGIQRILIFQEKSIADAPIYKNLKYSPRYMLFLGLGSYSLKLYLKKSNFYPGENTMITIDYDFSQLEKEVNQIKIDMIGVISNNSNQQHTELNILSTECEISQIKGIEKKQIFIPVTCPLSTQGQFAKLQFFFQLTPILKNKTSYKLKSLNQDINIYPNQNYYQNIHMPQIKHPKPQSHKQITELTSSSSLLIDQKNNKDFQKFSDLQQEYLNYYEIEKNFST</sequence>
<dbReference type="OrthoDB" id="291852at2759"/>
<dbReference type="KEGG" id="tet:TTHERM_00971750"/>
<keyword evidence="2" id="KW-1185">Reference proteome</keyword>
<dbReference type="HOGENOM" id="CLU_753332_0_0_1"/>
<gene>
    <name evidence="1" type="ORF">TTHERM_00971750</name>
</gene>
<organism evidence="1 2">
    <name type="scientific">Tetrahymena thermophila (strain SB210)</name>
    <dbReference type="NCBI Taxonomy" id="312017"/>
    <lineage>
        <taxon>Eukaryota</taxon>
        <taxon>Sar</taxon>
        <taxon>Alveolata</taxon>
        <taxon>Ciliophora</taxon>
        <taxon>Intramacronucleata</taxon>
        <taxon>Oligohymenophorea</taxon>
        <taxon>Hymenostomatida</taxon>
        <taxon>Tetrahymenina</taxon>
        <taxon>Tetrahymenidae</taxon>
        <taxon>Tetrahymena</taxon>
    </lineage>
</organism>
<dbReference type="GeneID" id="7837203"/>
<reference evidence="2" key="1">
    <citation type="journal article" date="2006" name="PLoS Biol.">
        <title>Macronuclear genome sequence of the ciliate Tetrahymena thermophila, a model eukaryote.</title>
        <authorList>
            <person name="Eisen J.A."/>
            <person name="Coyne R.S."/>
            <person name="Wu M."/>
            <person name="Wu D."/>
            <person name="Thiagarajan M."/>
            <person name="Wortman J.R."/>
            <person name="Badger J.H."/>
            <person name="Ren Q."/>
            <person name="Amedeo P."/>
            <person name="Jones K.M."/>
            <person name="Tallon L.J."/>
            <person name="Delcher A.L."/>
            <person name="Salzberg S.L."/>
            <person name="Silva J.C."/>
            <person name="Haas B.J."/>
            <person name="Majoros W.H."/>
            <person name="Farzad M."/>
            <person name="Carlton J.M."/>
            <person name="Smith R.K. Jr."/>
            <person name="Garg J."/>
            <person name="Pearlman R.E."/>
            <person name="Karrer K.M."/>
            <person name="Sun L."/>
            <person name="Manning G."/>
            <person name="Elde N.C."/>
            <person name="Turkewitz A.P."/>
            <person name="Asai D.J."/>
            <person name="Wilkes D.E."/>
            <person name="Wang Y."/>
            <person name="Cai H."/>
            <person name="Collins K."/>
            <person name="Stewart B.A."/>
            <person name="Lee S.R."/>
            <person name="Wilamowska K."/>
            <person name="Weinberg Z."/>
            <person name="Ruzzo W.L."/>
            <person name="Wloga D."/>
            <person name="Gaertig J."/>
            <person name="Frankel J."/>
            <person name="Tsao C.-C."/>
            <person name="Gorovsky M.A."/>
            <person name="Keeling P.J."/>
            <person name="Waller R.F."/>
            <person name="Patron N.J."/>
            <person name="Cherry J.M."/>
            <person name="Stover N.A."/>
            <person name="Krieger C.J."/>
            <person name="del Toro C."/>
            <person name="Ryder H.F."/>
            <person name="Williamson S.C."/>
            <person name="Barbeau R.A."/>
            <person name="Hamilton E.P."/>
            <person name="Orias E."/>
        </authorList>
    </citation>
    <scope>NUCLEOTIDE SEQUENCE [LARGE SCALE GENOMIC DNA]</scope>
    <source>
        <strain evidence="2">SB210</strain>
    </source>
</reference>
<dbReference type="EMBL" id="GG662319">
    <property type="protein sequence ID" value="EAS05850.1"/>
    <property type="molecule type" value="Genomic_DNA"/>
</dbReference>
<name>Q24DJ8_TETTS</name>
<dbReference type="AlphaFoldDB" id="Q24DJ8"/>
<dbReference type="Gene3D" id="2.60.40.640">
    <property type="match status" value="1"/>
</dbReference>
<dbReference type="InterPro" id="IPR014752">
    <property type="entry name" value="Arrestin-like_C"/>
</dbReference>
<evidence type="ECO:0000313" key="1">
    <source>
        <dbReference type="EMBL" id="EAS05850.1"/>
    </source>
</evidence>
<protein>
    <submittedName>
        <fullName evidence="1">Arrestin</fullName>
    </submittedName>
</protein>
<proteinExistence type="predicted"/>
<evidence type="ECO:0000313" key="2">
    <source>
        <dbReference type="Proteomes" id="UP000009168"/>
    </source>
</evidence>